<dbReference type="Proteomes" id="UP000194236">
    <property type="component" value="Unassembled WGS sequence"/>
</dbReference>
<evidence type="ECO:0000313" key="3">
    <source>
        <dbReference type="Proteomes" id="UP000194236"/>
    </source>
</evidence>
<keyword evidence="3" id="KW-1185">Reference proteome</keyword>
<dbReference type="AlphaFoldDB" id="A0A1Y3B5Q7"/>
<feature type="region of interest" description="Disordered" evidence="1">
    <location>
        <begin position="1"/>
        <end position="40"/>
    </location>
</feature>
<accession>A0A1Y3B5Q7</accession>
<gene>
    <name evidence="2" type="ORF">BLA29_014943</name>
</gene>
<protein>
    <submittedName>
        <fullName evidence="2">Uncharacterized protein</fullName>
    </submittedName>
</protein>
<reference evidence="2 3" key="1">
    <citation type="submission" date="2017-03" db="EMBL/GenBank/DDBJ databases">
        <title>Genome Survey of Euroglyphus maynei.</title>
        <authorList>
            <person name="Arlian L.G."/>
            <person name="Morgan M.S."/>
            <person name="Rider S.D."/>
        </authorList>
    </citation>
    <scope>NUCLEOTIDE SEQUENCE [LARGE SCALE GENOMIC DNA]</scope>
    <source>
        <strain evidence="2">Arlian Lab</strain>
        <tissue evidence="2">Whole body</tissue>
    </source>
</reference>
<sequence length="67" mass="7761">MDCSTSSSLDHHPLDDDLNNETSTSSDSNSNETETLRKKLTETEEKLMKFKNFVVTLRNERNQLKEK</sequence>
<feature type="non-terminal residue" evidence="2">
    <location>
        <position position="67"/>
    </location>
</feature>
<comment type="caution">
    <text evidence="2">The sequence shown here is derived from an EMBL/GenBank/DDBJ whole genome shotgun (WGS) entry which is preliminary data.</text>
</comment>
<name>A0A1Y3B5Q7_EURMA</name>
<proteinExistence type="predicted"/>
<feature type="compositionally biased region" description="Low complexity" evidence="1">
    <location>
        <begin position="20"/>
        <end position="33"/>
    </location>
</feature>
<evidence type="ECO:0000313" key="2">
    <source>
        <dbReference type="EMBL" id="OTF74936.1"/>
    </source>
</evidence>
<dbReference type="EMBL" id="MUJZ01044546">
    <property type="protein sequence ID" value="OTF74936.1"/>
    <property type="molecule type" value="Genomic_DNA"/>
</dbReference>
<organism evidence="2 3">
    <name type="scientific">Euroglyphus maynei</name>
    <name type="common">Mayne's house dust mite</name>
    <dbReference type="NCBI Taxonomy" id="6958"/>
    <lineage>
        <taxon>Eukaryota</taxon>
        <taxon>Metazoa</taxon>
        <taxon>Ecdysozoa</taxon>
        <taxon>Arthropoda</taxon>
        <taxon>Chelicerata</taxon>
        <taxon>Arachnida</taxon>
        <taxon>Acari</taxon>
        <taxon>Acariformes</taxon>
        <taxon>Sarcoptiformes</taxon>
        <taxon>Astigmata</taxon>
        <taxon>Psoroptidia</taxon>
        <taxon>Analgoidea</taxon>
        <taxon>Pyroglyphidae</taxon>
        <taxon>Pyroglyphinae</taxon>
        <taxon>Euroglyphus</taxon>
    </lineage>
</organism>
<evidence type="ECO:0000256" key="1">
    <source>
        <dbReference type="SAM" id="MobiDB-lite"/>
    </source>
</evidence>